<dbReference type="InterPro" id="IPR056146">
    <property type="entry name" value="DUF7729"/>
</dbReference>
<protein>
    <recommendedName>
        <fullName evidence="3">DUF7729 domain-containing protein</fullName>
    </recommendedName>
</protein>
<evidence type="ECO:0000256" key="2">
    <source>
        <dbReference type="SAM" id="Phobius"/>
    </source>
</evidence>
<accession>A0A6A5SHD1</accession>
<proteinExistence type="predicted"/>
<dbReference type="PANTHER" id="PTHR39460:SF1">
    <property type="entry name" value="C6 TRANSCRIPTION FACTOR"/>
    <property type="match status" value="1"/>
</dbReference>
<feature type="compositionally biased region" description="Polar residues" evidence="1">
    <location>
        <begin position="100"/>
        <end position="110"/>
    </location>
</feature>
<organism evidence="4 5">
    <name type="scientific">Clathrospora elynae</name>
    <dbReference type="NCBI Taxonomy" id="706981"/>
    <lineage>
        <taxon>Eukaryota</taxon>
        <taxon>Fungi</taxon>
        <taxon>Dikarya</taxon>
        <taxon>Ascomycota</taxon>
        <taxon>Pezizomycotina</taxon>
        <taxon>Dothideomycetes</taxon>
        <taxon>Pleosporomycetidae</taxon>
        <taxon>Pleosporales</taxon>
        <taxon>Diademaceae</taxon>
        <taxon>Clathrospora</taxon>
    </lineage>
</organism>
<feature type="domain" description="DUF7729" evidence="3">
    <location>
        <begin position="120"/>
        <end position="320"/>
    </location>
</feature>
<keyword evidence="2" id="KW-0472">Membrane</keyword>
<evidence type="ECO:0000313" key="4">
    <source>
        <dbReference type="EMBL" id="KAF1939084.1"/>
    </source>
</evidence>
<sequence>MSHHARKRQHRNRCRGVSLYGRTPPTGFNSRALFSLLVVFLLFCNSLLASVSAAETYHDRPALLVDDHLAWTGSSLYLDHRPSPVVPLMSPLHTNDDDTTTPSKRSINTNSHAADTDFTVPLPFDTGLSNNFTSSCSSFFTRLRTSQGFNNCHPFSLMLQTSSGFFDASKSYLRITQTLDVTCAANATQCNNTMDNFARELVSATACKADYEADSPLVLQAYNGLVAYQPLYQASCLRDKDGGYCFANAVSNTSSPTDSYPYYLPIGQELPGGSRPTCNSCLQQAMGVFAHYGSNATQPVSKTYAGSAQQINIACGSGFAVPAAPLKGAASTTSVSLTSTIALVLMFVLYFFQ</sequence>
<keyword evidence="2" id="KW-0812">Transmembrane</keyword>
<reference evidence="4" key="1">
    <citation type="journal article" date="2020" name="Stud. Mycol.">
        <title>101 Dothideomycetes genomes: a test case for predicting lifestyles and emergence of pathogens.</title>
        <authorList>
            <person name="Haridas S."/>
            <person name="Albert R."/>
            <person name="Binder M."/>
            <person name="Bloem J."/>
            <person name="Labutti K."/>
            <person name="Salamov A."/>
            <person name="Andreopoulos B."/>
            <person name="Baker S."/>
            <person name="Barry K."/>
            <person name="Bills G."/>
            <person name="Bluhm B."/>
            <person name="Cannon C."/>
            <person name="Castanera R."/>
            <person name="Culley D."/>
            <person name="Daum C."/>
            <person name="Ezra D."/>
            <person name="Gonzalez J."/>
            <person name="Henrissat B."/>
            <person name="Kuo A."/>
            <person name="Liang C."/>
            <person name="Lipzen A."/>
            <person name="Lutzoni F."/>
            <person name="Magnuson J."/>
            <person name="Mondo S."/>
            <person name="Nolan M."/>
            <person name="Ohm R."/>
            <person name="Pangilinan J."/>
            <person name="Park H.-J."/>
            <person name="Ramirez L."/>
            <person name="Alfaro M."/>
            <person name="Sun H."/>
            <person name="Tritt A."/>
            <person name="Yoshinaga Y."/>
            <person name="Zwiers L.-H."/>
            <person name="Turgeon B."/>
            <person name="Goodwin S."/>
            <person name="Spatafora J."/>
            <person name="Crous P."/>
            <person name="Grigoriev I."/>
        </authorList>
    </citation>
    <scope>NUCLEOTIDE SEQUENCE</scope>
    <source>
        <strain evidence="4">CBS 161.51</strain>
    </source>
</reference>
<dbReference type="PANTHER" id="PTHR39460">
    <property type="entry name" value="EXPRESSED PROTEIN"/>
    <property type="match status" value="1"/>
</dbReference>
<feature type="transmembrane region" description="Helical" evidence="2">
    <location>
        <begin position="335"/>
        <end position="352"/>
    </location>
</feature>
<gene>
    <name evidence="4" type="ORF">EJ02DRAFT_353053</name>
</gene>
<keyword evidence="5" id="KW-1185">Reference proteome</keyword>
<evidence type="ECO:0000256" key="1">
    <source>
        <dbReference type="SAM" id="MobiDB-lite"/>
    </source>
</evidence>
<name>A0A6A5SHD1_9PLEO</name>
<evidence type="ECO:0000259" key="3">
    <source>
        <dbReference type="Pfam" id="PF24855"/>
    </source>
</evidence>
<dbReference type="EMBL" id="ML976088">
    <property type="protein sequence ID" value="KAF1939084.1"/>
    <property type="molecule type" value="Genomic_DNA"/>
</dbReference>
<dbReference type="OrthoDB" id="2564812at2759"/>
<dbReference type="AlphaFoldDB" id="A0A6A5SHD1"/>
<dbReference type="Pfam" id="PF24855">
    <property type="entry name" value="DUF7729"/>
    <property type="match status" value="1"/>
</dbReference>
<feature type="region of interest" description="Disordered" evidence="1">
    <location>
        <begin position="90"/>
        <end position="110"/>
    </location>
</feature>
<keyword evidence="2" id="KW-1133">Transmembrane helix</keyword>
<evidence type="ECO:0000313" key="5">
    <source>
        <dbReference type="Proteomes" id="UP000800038"/>
    </source>
</evidence>
<dbReference type="Proteomes" id="UP000800038">
    <property type="component" value="Unassembled WGS sequence"/>
</dbReference>